<protein>
    <submittedName>
        <fullName evidence="2">Uncharacterized protein</fullName>
    </submittedName>
</protein>
<dbReference type="AlphaFoldDB" id="A0A1T4VI92"/>
<gene>
    <name evidence="2" type="ORF">SAMN02745111_00942</name>
</gene>
<proteinExistence type="predicted"/>
<dbReference type="STRING" id="39495.SAMN02745111_00942"/>
<sequence>MNLAIGTAGTIAIVLLVIMLIALAVLVVVGKKAQKRQEENEKAIAEAAQDMKLYIIDKKKGKITDANLPKGIMESIPKMAKLSKMPLVKAKVGPKIVTFICDAKVFETLLPKQEVMATVSGLYITKARRLKGPVYQKEDKKKKGLFGRKK</sequence>
<dbReference type="RefSeq" id="WP_078765818.1">
    <property type="nucleotide sequence ID" value="NZ_FUXZ01000005.1"/>
</dbReference>
<dbReference type="Proteomes" id="UP000190814">
    <property type="component" value="Unassembled WGS sequence"/>
</dbReference>
<feature type="transmembrane region" description="Helical" evidence="1">
    <location>
        <begin position="6"/>
        <end position="29"/>
    </location>
</feature>
<evidence type="ECO:0000313" key="2">
    <source>
        <dbReference type="EMBL" id="SKA64291.1"/>
    </source>
</evidence>
<accession>A0A1T4VI92</accession>
<keyword evidence="3" id="KW-1185">Reference proteome</keyword>
<keyword evidence="1" id="KW-0812">Transmembrane</keyword>
<evidence type="ECO:0000313" key="3">
    <source>
        <dbReference type="Proteomes" id="UP000190814"/>
    </source>
</evidence>
<dbReference type="EMBL" id="FUXZ01000005">
    <property type="protein sequence ID" value="SKA64291.1"/>
    <property type="molecule type" value="Genomic_DNA"/>
</dbReference>
<keyword evidence="1" id="KW-1133">Transmembrane helix</keyword>
<evidence type="ECO:0000256" key="1">
    <source>
        <dbReference type="SAM" id="Phobius"/>
    </source>
</evidence>
<dbReference type="OrthoDB" id="1828236at2"/>
<reference evidence="2 3" key="1">
    <citation type="submission" date="2017-02" db="EMBL/GenBank/DDBJ databases">
        <authorList>
            <person name="Peterson S.W."/>
        </authorList>
    </citation>
    <scope>NUCLEOTIDE SEQUENCE [LARGE SCALE GENOMIC DNA]</scope>
    <source>
        <strain evidence="2 3">ATCC 35992</strain>
    </source>
</reference>
<keyword evidence="1" id="KW-0472">Membrane</keyword>
<name>A0A1T4VI92_9FIRM</name>
<organism evidence="2 3">
    <name type="scientific">Eubacterium uniforme</name>
    <dbReference type="NCBI Taxonomy" id="39495"/>
    <lineage>
        <taxon>Bacteria</taxon>
        <taxon>Bacillati</taxon>
        <taxon>Bacillota</taxon>
        <taxon>Clostridia</taxon>
        <taxon>Eubacteriales</taxon>
        <taxon>Eubacteriaceae</taxon>
        <taxon>Eubacterium</taxon>
    </lineage>
</organism>